<dbReference type="GO" id="GO:0008270">
    <property type="term" value="F:zinc ion binding"/>
    <property type="evidence" value="ECO:0007669"/>
    <property type="project" value="UniProtKB-KW"/>
</dbReference>
<reference evidence="3" key="2">
    <citation type="submission" date="2021-01" db="UniProtKB">
        <authorList>
            <consortium name="EnsemblPlants"/>
        </authorList>
    </citation>
    <scope>IDENTIFICATION</scope>
</reference>
<accession>A0A7N2LYP8</accession>
<dbReference type="InParanoid" id="A0A7N2LYP8"/>
<evidence type="ECO:0000256" key="1">
    <source>
        <dbReference type="PROSITE-ProRule" id="PRU00047"/>
    </source>
</evidence>
<keyword evidence="4" id="KW-1185">Reference proteome</keyword>
<evidence type="ECO:0000313" key="3">
    <source>
        <dbReference type="EnsemblPlants" id="QL06p021870:mrna"/>
    </source>
</evidence>
<dbReference type="GO" id="GO:0003676">
    <property type="term" value="F:nucleic acid binding"/>
    <property type="evidence" value="ECO:0007669"/>
    <property type="project" value="InterPro"/>
</dbReference>
<dbReference type="InterPro" id="IPR001878">
    <property type="entry name" value="Znf_CCHC"/>
</dbReference>
<dbReference type="EMBL" id="LRBV02000006">
    <property type="status" value="NOT_ANNOTATED_CDS"/>
    <property type="molecule type" value="Genomic_DNA"/>
</dbReference>
<sequence length="228" mass="26181">MYEFFFTSVECLRTQLLVCQGRRKQSLLGVPRKSRMLGMLVSWRARARALLNQAKHSLFESHHCLLRTSWWEKSLELIPKLLTSQTSWRMMRNRMTRWNPSSKIDIDKPLITAVKIGRFEQLVSYEGIHKLCFSCGRIGHRRENCLYTIRVVARRKHGTKTRKGNGIDPGKTQGHNLKVHEVAVNDTRSDVDVGKAASNSGSLREGKEIIPYQITNESSAIRSSAKHH</sequence>
<dbReference type="Proteomes" id="UP000594261">
    <property type="component" value="Chromosome 6"/>
</dbReference>
<dbReference type="PROSITE" id="PS50158">
    <property type="entry name" value="ZF_CCHC"/>
    <property type="match status" value="1"/>
</dbReference>
<protein>
    <recommendedName>
        <fullName evidence="2">CCHC-type domain-containing protein</fullName>
    </recommendedName>
</protein>
<feature type="domain" description="CCHC-type" evidence="2">
    <location>
        <begin position="132"/>
        <end position="145"/>
    </location>
</feature>
<dbReference type="Gramene" id="QL06p021870:mrna">
    <property type="protein sequence ID" value="QL06p021870:mrna"/>
    <property type="gene ID" value="QL06p021870"/>
</dbReference>
<keyword evidence="1" id="KW-0862">Zinc</keyword>
<organism evidence="3 4">
    <name type="scientific">Quercus lobata</name>
    <name type="common">Valley oak</name>
    <dbReference type="NCBI Taxonomy" id="97700"/>
    <lineage>
        <taxon>Eukaryota</taxon>
        <taxon>Viridiplantae</taxon>
        <taxon>Streptophyta</taxon>
        <taxon>Embryophyta</taxon>
        <taxon>Tracheophyta</taxon>
        <taxon>Spermatophyta</taxon>
        <taxon>Magnoliopsida</taxon>
        <taxon>eudicotyledons</taxon>
        <taxon>Gunneridae</taxon>
        <taxon>Pentapetalae</taxon>
        <taxon>rosids</taxon>
        <taxon>fabids</taxon>
        <taxon>Fagales</taxon>
        <taxon>Fagaceae</taxon>
        <taxon>Quercus</taxon>
    </lineage>
</organism>
<keyword evidence="1" id="KW-0479">Metal-binding</keyword>
<dbReference type="EnsemblPlants" id="QL06p021870:mrna">
    <property type="protein sequence ID" value="QL06p021870:mrna"/>
    <property type="gene ID" value="QL06p021870"/>
</dbReference>
<evidence type="ECO:0000259" key="2">
    <source>
        <dbReference type="PROSITE" id="PS50158"/>
    </source>
</evidence>
<dbReference type="AlphaFoldDB" id="A0A7N2LYP8"/>
<evidence type="ECO:0000313" key="4">
    <source>
        <dbReference type="Proteomes" id="UP000594261"/>
    </source>
</evidence>
<name>A0A7N2LYP8_QUELO</name>
<proteinExistence type="predicted"/>
<reference evidence="3 4" key="1">
    <citation type="journal article" date="2016" name="G3 (Bethesda)">
        <title>First Draft Assembly and Annotation of the Genome of a California Endemic Oak Quercus lobata Nee (Fagaceae).</title>
        <authorList>
            <person name="Sork V.L."/>
            <person name="Fitz-Gibbon S.T."/>
            <person name="Puiu D."/>
            <person name="Crepeau M."/>
            <person name="Gugger P.F."/>
            <person name="Sherman R."/>
            <person name="Stevens K."/>
            <person name="Langley C.H."/>
            <person name="Pellegrini M."/>
            <person name="Salzberg S.L."/>
        </authorList>
    </citation>
    <scope>NUCLEOTIDE SEQUENCE [LARGE SCALE GENOMIC DNA]</scope>
    <source>
        <strain evidence="3 4">cv. SW786</strain>
    </source>
</reference>
<keyword evidence="1" id="KW-0863">Zinc-finger</keyword>